<sequence length="242" mass="26826">MQTKVAGDSCEAGLHTLDWEETLMIKRAVLGLATVLWCSAATAAPLAGDKTYDMLFRNGTLDQIDRDTQLLYRRDVSNALKPEAAERDSGDISLSFREGEATMALLEFWQDGKHRALGAFPASVGNPMIMYFYETVVRDMAEAAGGSPYYIRNRVKDALIQPSDIETGEAVVDGKTVSTKIIRIYPFAEDPNRDRMQGFGDLELRVTMSDAVPGWYMSLVAEASNGDVYRSELAFDRLDTTQ</sequence>
<organism evidence="1 2">
    <name type="scientific">Roseobacter cerasinus</name>
    <dbReference type="NCBI Taxonomy" id="2602289"/>
    <lineage>
        <taxon>Bacteria</taxon>
        <taxon>Pseudomonadati</taxon>
        <taxon>Pseudomonadota</taxon>
        <taxon>Alphaproteobacteria</taxon>
        <taxon>Rhodobacterales</taxon>
        <taxon>Roseobacteraceae</taxon>
        <taxon>Roseobacter</taxon>
    </lineage>
</organism>
<comment type="caution">
    <text evidence="1">The sequence shown here is derived from an EMBL/GenBank/DDBJ whole genome shotgun (WGS) entry which is preliminary data.</text>
</comment>
<evidence type="ECO:0000313" key="1">
    <source>
        <dbReference type="EMBL" id="GFE52268.1"/>
    </source>
</evidence>
<dbReference type="Proteomes" id="UP000436522">
    <property type="component" value="Unassembled WGS sequence"/>
</dbReference>
<name>A0A640VV24_9RHOB</name>
<dbReference type="EMBL" id="BLIV01000010">
    <property type="protein sequence ID" value="GFE52268.1"/>
    <property type="molecule type" value="Genomic_DNA"/>
</dbReference>
<keyword evidence="2" id="KW-1185">Reference proteome</keyword>
<protein>
    <submittedName>
        <fullName evidence="1">Uncharacterized protein</fullName>
    </submittedName>
</protein>
<proteinExistence type="predicted"/>
<evidence type="ECO:0000313" key="2">
    <source>
        <dbReference type="Proteomes" id="UP000436522"/>
    </source>
</evidence>
<gene>
    <name evidence="1" type="ORF">So717_40210</name>
</gene>
<accession>A0A640VV24</accession>
<dbReference type="AlphaFoldDB" id="A0A640VV24"/>
<reference evidence="1 2" key="1">
    <citation type="submission" date="2019-12" db="EMBL/GenBank/DDBJ databases">
        <title>Roseobacter cerasinus sp. nov., isolated from seawater around aquaculture.</title>
        <authorList>
            <person name="Muramatsu S."/>
            <person name="Takabe Y."/>
            <person name="Mori K."/>
            <person name="Takaichi S."/>
            <person name="Hanada S."/>
        </authorList>
    </citation>
    <scope>NUCLEOTIDE SEQUENCE [LARGE SCALE GENOMIC DNA]</scope>
    <source>
        <strain evidence="1 2">AI77</strain>
    </source>
</reference>